<organism evidence="2 3">
    <name type="scientific">Stephania yunnanensis</name>
    <dbReference type="NCBI Taxonomy" id="152371"/>
    <lineage>
        <taxon>Eukaryota</taxon>
        <taxon>Viridiplantae</taxon>
        <taxon>Streptophyta</taxon>
        <taxon>Embryophyta</taxon>
        <taxon>Tracheophyta</taxon>
        <taxon>Spermatophyta</taxon>
        <taxon>Magnoliopsida</taxon>
        <taxon>Ranunculales</taxon>
        <taxon>Menispermaceae</taxon>
        <taxon>Menispermoideae</taxon>
        <taxon>Cissampelideae</taxon>
        <taxon>Stephania</taxon>
    </lineage>
</organism>
<dbReference type="EMBL" id="JBBNAF010000010">
    <property type="protein sequence ID" value="KAK9106907.1"/>
    <property type="molecule type" value="Genomic_DNA"/>
</dbReference>
<name>A0AAP0FFZ6_9MAGN</name>
<evidence type="ECO:0000256" key="1">
    <source>
        <dbReference type="SAM" id="MobiDB-lite"/>
    </source>
</evidence>
<accession>A0AAP0FFZ6</accession>
<sequence length="188" mass="20338">MARSKAVVTKDETGSNPLRDARGRGGRRPQIASYRKEKQKLETKVKTPEASTLSRKGVVEDEDSYITEPRERDLIIARGGSQGEASESSEHSLGNEEIEESSSTSGGGNQRTRVTRGDQGNRGGRGSRGGRGTRPTTNEEDQEKNSSTPLPGGPIDQSLLLSFKHHVAAAIWDNMVRSSSVPPIKSHC</sequence>
<gene>
    <name evidence="2" type="ORF">Syun_022918</name>
</gene>
<dbReference type="Proteomes" id="UP001420932">
    <property type="component" value="Unassembled WGS sequence"/>
</dbReference>
<keyword evidence="3" id="KW-1185">Reference proteome</keyword>
<protein>
    <submittedName>
        <fullName evidence="2">Uncharacterized protein</fullName>
    </submittedName>
</protein>
<dbReference type="AlphaFoldDB" id="A0AAP0FFZ6"/>
<evidence type="ECO:0000313" key="2">
    <source>
        <dbReference type="EMBL" id="KAK9106907.1"/>
    </source>
</evidence>
<evidence type="ECO:0000313" key="3">
    <source>
        <dbReference type="Proteomes" id="UP001420932"/>
    </source>
</evidence>
<reference evidence="2 3" key="1">
    <citation type="submission" date="2024-01" db="EMBL/GenBank/DDBJ databases">
        <title>Genome assemblies of Stephania.</title>
        <authorList>
            <person name="Yang L."/>
        </authorList>
    </citation>
    <scope>NUCLEOTIDE SEQUENCE [LARGE SCALE GENOMIC DNA]</scope>
    <source>
        <strain evidence="2">YNDBR</strain>
        <tissue evidence="2">Leaf</tissue>
    </source>
</reference>
<feature type="region of interest" description="Disordered" evidence="1">
    <location>
        <begin position="1"/>
        <end position="157"/>
    </location>
</feature>
<comment type="caution">
    <text evidence="2">The sequence shown here is derived from an EMBL/GenBank/DDBJ whole genome shotgun (WGS) entry which is preliminary data.</text>
</comment>
<feature type="compositionally biased region" description="Gly residues" evidence="1">
    <location>
        <begin position="120"/>
        <end position="132"/>
    </location>
</feature>
<feature type="compositionally biased region" description="Basic and acidic residues" evidence="1">
    <location>
        <begin position="8"/>
        <end position="23"/>
    </location>
</feature>
<proteinExistence type="predicted"/>
<feature type="compositionally biased region" description="Basic and acidic residues" evidence="1">
    <location>
        <begin position="34"/>
        <end position="47"/>
    </location>
</feature>